<dbReference type="OrthoDB" id="7432190at2"/>
<dbReference type="Proteomes" id="UP000001887">
    <property type="component" value="Chromosome"/>
</dbReference>
<name>D2R513_PIRSD</name>
<dbReference type="InterPro" id="IPR011051">
    <property type="entry name" value="RmlC_Cupin_sf"/>
</dbReference>
<organism evidence="1 2">
    <name type="scientific">Pirellula staleyi (strain ATCC 27377 / DSM 6068 / ICPB 4128)</name>
    <name type="common">Pirella staleyi</name>
    <dbReference type="NCBI Taxonomy" id="530564"/>
    <lineage>
        <taxon>Bacteria</taxon>
        <taxon>Pseudomonadati</taxon>
        <taxon>Planctomycetota</taxon>
        <taxon>Planctomycetia</taxon>
        <taxon>Pirellulales</taxon>
        <taxon>Pirellulaceae</taxon>
        <taxon>Pirellula</taxon>
    </lineage>
</organism>
<dbReference type="InterPro" id="IPR014710">
    <property type="entry name" value="RmlC-like_jellyroll"/>
</dbReference>
<evidence type="ECO:0000313" key="1">
    <source>
        <dbReference type="EMBL" id="ADB18975.1"/>
    </source>
</evidence>
<dbReference type="AlphaFoldDB" id="D2R513"/>
<protein>
    <submittedName>
        <fullName evidence="1">Uncharacterized protein</fullName>
    </submittedName>
</protein>
<gene>
    <name evidence="1" type="ordered locus">Psta_4328</name>
</gene>
<dbReference type="KEGG" id="psl:Psta_4328"/>
<dbReference type="STRING" id="530564.Psta_4328"/>
<dbReference type="eggNOG" id="ENOG50311YD">
    <property type="taxonomic scope" value="Bacteria"/>
</dbReference>
<sequence length="251" mass="28097">MHAFSRRDFGESALGGLLTWSLLDCLSMTDAFGAEMKSSAAAWLTGMNDLSKDLKGQKLTQTDWQKQIEALCQKVELQDVLKLIDFEKLTAGLKFRDQGELSLRPRMPAVEGLPTELVFGYQVFALEKDRSVVPHGHNNMATAFLILQGDFQGRSYDRIEDDGDYMIIKPTVDRPFQAGESSTVSDQKDNVHWFQATSKTAFIFNIHVLNIDPASKNRTGRVYVDPKGEKLADGKIRAERLGAAEAFKRYG</sequence>
<evidence type="ECO:0000313" key="2">
    <source>
        <dbReference type="Proteomes" id="UP000001887"/>
    </source>
</evidence>
<dbReference type="HOGENOM" id="CLU_1106347_0_0_0"/>
<accession>D2R513</accession>
<dbReference type="EMBL" id="CP001848">
    <property type="protein sequence ID" value="ADB18975.1"/>
    <property type="molecule type" value="Genomic_DNA"/>
</dbReference>
<proteinExistence type="predicted"/>
<keyword evidence="2" id="KW-1185">Reference proteome</keyword>
<reference evidence="1 2" key="1">
    <citation type="journal article" date="2009" name="Stand. Genomic Sci.">
        <title>Complete genome sequence of Pirellula staleyi type strain (ATCC 27377).</title>
        <authorList>
            <person name="Clum A."/>
            <person name="Tindall B.J."/>
            <person name="Sikorski J."/>
            <person name="Ivanova N."/>
            <person name="Mavrommatis K."/>
            <person name="Lucas S."/>
            <person name="Glavina del Rio T."/>
            <person name="Nolan M."/>
            <person name="Chen F."/>
            <person name="Tice H."/>
            <person name="Pitluck S."/>
            <person name="Cheng J.F."/>
            <person name="Chertkov O."/>
            <person name="Brettin T."/>
            <person name="Han C."/>
            <person name="Detter J.C."/>
            <person name="Kuske C."/>
            <person name="Bruce D."/>
            <person name="Goodwin L."/>
            <person name="Ovchinikova G."/>
            <person name="Pati A."/>
            <person name="Mikhailova N."/>
            <person name="Chen A."/>
            <person name="Palaniappan K."/>
            <person name="Land M."/>
            <person name="Hauser L."/>
            <person name="Chang Y.J."/>
            <person name="Jeffries C.D."/>
            <person name="Chain P."/>
            <person name="Rohde M."/>
            <person name="Goker M."/>
            <person name="Bristow J."/>
            <person name="Eisen J.A."/>
            <person name="Markowitz V."/>
            <person name="Hugenholtz P."/>
            <person name="Kyrpides N.C."/>
            <person name="Klenk H.P."/>
            <person name="Lapidus A."/>
        </authorList>
    </citation>
    <scope>NUCLEOTIDE SEQUENCE [LARGE SCALE GENOMIC DNA]</scope>
    <source>
        <strain evidence="2">ATCC 27377 / DSM 6068 / ICPB 4128</strain>
    </source>
</reference>
<dbReference type="SUPFAM" id="SSF51182">
    <property type="entry name" value="RmlC-like cupins"/>
    <property type="match status" value="1"/>
</dbReference>
<dbReference type="Gene3D" id="2.60.120.10">
    <property type="entry name" value="Jelly Rolls"/>
    <property type="match status" value="1"/>
</dbReference>